<accession>A0ACA9SUI5</accession>
<feature type="non-terminal residue" evidence="1">
    <location>
        <position position="1"/>
    </location>
</feature>
<sequence length="131" mass="15034">PAQINKITWRFLNNHYHFATTERICQFAGFLAVAPEVYFPNYNVKLKSELIALWSPAMPGISQLEAYKIEVQEYQENKPVRYNEGSLVQELERLGIGRPSTYNLFGRVLLKRGYAELNEKGQFIPTPLGIA</sequence>
<dbReference type="Proteomes" id="UP000789920">
    <property type="component" value="Unassembled WGS sequence"/>
</dbReference>
<reference evidence="1" key="1">
    <citation type="submission" date="2021-06" db="EMBL/GenBank/DDBJ databases">
        <authorList>
            <person name="Kallberg Y."/>
            <person name="Tangrot J."/>
            <person name="Rosling A."/>
        </authorList>
    </citation>
    <scope>NUCLEOTIDE SEQUENCE</scope>
    <source>
        <strain evidence="1">MA461A</strain>
    </source>
</reference>
<name>A0ACA9SUI5_9GLOM</name>
<comment type="caution">
    <text evidence="1">The sequence shown here is derived from an EMBL/GenBank/DDBJ whole genome shotgun (WGS) entry which is preliminary data.</text>
</comment>
<protein>
    <submittedName>
        <fullName evidence="1">6885_t:CDS:1</fullName>
    </submittedName>
</protein>
<evidence type="ECO:0000313" key="2">
    <source>
        <dbReference type="Proteomes" id="UP000789920"/>
    </source>
</evidence>
<organism evidence="1 2">
    <name type="scientific">Racocetra persica</name>
    <dbReference type="NCBI Taxonomy" id="160502"/>
    <lineage>
        <taxon>Eukaryota</taxon>
        <taxon>Fungi</taxon>
        <taxon>Fungi incertae sedis</taxon>
        <taxon>Mucoromycota</taxon>
        <taxon>Glomeromycotina</taxon>
        <taxon>Glomeromycetes</taxon>
        <taxon>Diversisporales</taxon>
        <taxon>Gigasporaceae</taxon>
        <taxon>Racocetra</taxon>
    </lineage>
</organism>
<dbReference type="EMBL" id="CAJVQC010163946">
    <property type="protein sequence ID" value="CAG8849116.1"/>
    <property type="molecule type" value="Genomic_DNA"/>
</dbReference>
<proteinExistence type="predicted"/>
<gene>
    <name evidence="1" type="ORF">RPERSI_LOCUS35450</name>
</gene>
<keyword evidence="2" id="KW-1185">Reference proteome</keyword>
<feature type="non-terminal residue" evidence="1">
    <location>
        <position position="131"/>
    </location>
</feature>
<evidence type="ECO:0000313" key="1">
    <source>
        <dbReference type="EMBL" id="CAG8849116.1"/>
    </source>
</evidence>